<organism evidence="1 2">
    <name type="scientific">Oryctolagus cuniculus</name>
    <name type="common">Rabbit</name>
    <dbReference type="NCBI Taxonomy" id="9986"/>
    <lineage>
        <taxon>Eukaryota</taxon>
        <taxon>Metazoa</taxon>
        <taxon>Chordata</taxon>
        <taxon>Craniata</taxon>
        <taxon>Vertebrata</taxon>
        <taxon>Euteleostomi</taxon>
        <taxon>Mammalia</taxon>
        <taxon>Eutheria</taxon>
        <taxon>Euarchontoglires</taxon>
        <taxon>Glires</taxon>
        <taxon>Lagomorpha</taxon>
        <taxon>Leporidae</taxon>
        <taxon>Oryctolagus</taxon>
    </lineage>
</organism>
<reference evidence="1 2" key="1">
    <citation type="journal article" date="2011" name="Nature">
        <title>A high-resolution map of human evolutionary constraint using 29 mammals.</title>
        <authorList>
            <person name="Lindblad-Toh K."/>
            <person name="Garber M."/>
            <person name="Zuk O."/>
            <person name="Lin M.F."/>
            <person name="Parker B.J."/>
            <person name="Washietl S."/>
            <person name="Kheradpour P."/>
            <person name="Ernst J."/>
            <person name="Jordan G."/>
            <person name="Mauceli E."/>
            <person name="Ward L.D."/>
            <person name="Lowe C.B."/>
            <person name="Holloway A.K."/>
            <person name="Clamp M."/>
            <person name="Gnerre S."/>
            <person name="Alfoldi J."/>
            <person name="Beal K."/>
            <person name="Chang J."/>
            <person name="Clawson H."/>
            <person name="Cuff J."/>
            <person name="Di Palma F."/>
            <person name="Fitzgerald S."/>
            <person name="Flicek P."/>
            <person name="Guttman M."/>
            <person name="Hubisz M.J."/>
            <person name="Jaffe D.B."/>
            <person name="Jungreis I."/>
            <person name="Kent W.J."/>
            <person name="Kostka D."/>
            <person name="Lara M."/>
            <person name="Martins A.L."/>
            <person name="Massingham T."/>
            <person name="Moltke I."/>
            <person name="Raney B.J."/>
            <person name="Rasmussen M.D."/>
            <person name="Robinson J."/>
            <person name="Stark A."/>
            <person name="Vilella A.J."/>
            <person name="Wen J."/>
            <person name="Xie X."/>
            <person name="Zody M.C."/>
            <person name="Baldwin J."/>
            <person name="Bloom T."/>
            <person name="Chin C.W."/>
            <person name="Heiman D."/>
            <person name="Nicol R."/>
            <person name="Nusbaum C."/>
            <person name="Young S."/>
            <person name="Wilkinson J."/>
            <person name="Worley K.C."/>
            <person name="Kovar C.L."/>
            <person name="Muzny D.M."/>
            <person name="Gibbs R.A."/>
            <person name="Cree A."/>
            <person name="Dihn H.H."/>
            <person name="Fowler G."/>
            <person name="Jhangiani S."/>
            <person name="Joshi V."/>
            <person name="Lee S."/>
            <person name="Lewis L.R."/>
            <person name="Nazareth L.V."/>
            <person name="Okwuonu G."/>
            <person name="Santibanez J."/>
            <person name="Warren W.C."/>
            <person name="Mardis E.R."/>
            <person name="Weinstock G.M."/>
            <person name="Wilson R.K."/>
            <person name="Delehaunty K."/>
            <person name="Dooling D."/>
            <person name="Fronik C."/>
            <person name="Fulton L."/>
            <person name="Fulton B."/>
            <person name="Graves T."/>
            <person name="Minx P."/>
            <person name="Sodergren E."/>
            <person name="Birney E."/>
            <person name="Margulies E.H."/>
            <person name="Herrero J."/>
            <person name="Green E.D."/>
            <person name="Haussler D."/>
            <person name="Siepel A."/>
            <person name="Goldman N."/>
            <person name="Pollard K.S."/>
            <person name="Pedersen J.S."/>
            <person name="Lander E.S."/>
            <person name="Kellis M."/>
        </authorList>
    </citation>
    <scope>NUCLEOTIDE SEQUENCE [LARGE SCALE GENOMIC DNA]</scope>
    <source>
        <strain evidence="1 2">Thorbecke inbred</strain>
    </source>
</reference>
<evidence type="ECO:0000313" key="2">
    <source>
        <dbReference type="Proteomes" id="UP000001811"/>
    </source>
</evidence>
<name>A0A5F9C2Y1_RABIT</name>
<evidence type="ECO:0000313" key="1">
    <source>
        <dbReference type="Ensembl" id="ENSOCUP00000028066.1"/>
    </source>
</evidence>
<dbReference type="Bgee" id="ENSOCUG00000035630">
    <property type="expression patterns" value="Expressed in embryo"/>
</dbReference>
<protein>
    <submittedName>
        <fullName evidence="1">Uncharacterized protein</fullName>
    </submittedName>
</protein>
<proteinExistence type="predicted"/>
<sequence>MNGWSSLFSSGGTFSQPVYSWKSSCEEGSSERSKVTLRSRAGRAKGVEQFCRAEGPKGTRLLMTVAGQKRGEWQGEEALCSFGVLGPNEGWALGRDPLLGQGRKDWRWRLVSSFGAGALSGSEGLGLLLFFFSAGPRDAWVGVQSGLDGIPSVCMRPPHCLAMVRVTGPEYPGCSVFAESGTDTPQQEIKLNRPFCPEALNTLLA</sequence>
<dbReference type="GeneTree" id="ENSGT01150000290572"/>
<reference evidence="1" key="2">
    <citation type="submission" date="2025-08" db="UniProtKB">
        <authorList>
            <consortium name="Ensembl"/>
        </authorList>
    </citation>
    <scope>IDENTIFICATION</scope>
    <source>
        <strain evidence="1">Thorbecke</strain>
    </source>
</reference>
<dbReference type="InParanoid" id="A0A5F9C2Y1"/>
<accession>A0A5F9C2Y1</accession>
<dbReference type="Proteomes" id="UP000001811">
    <property type="component" value="Chromosome 19"/>
</dbReference>
<dbReference type="AlphaFoldDB" id="A0A5F9C2Y1"/>
<dbReference type="Ensembl" id="ENSOCUT00000043200.1">
    <property type="protein sequence ID" value="ENSOCUP00000028066.1"/>
    <property type="gene ID" value="ENSOCUG00000035630.1"/>
</dbReference>
<reference evidence="1" key="3">
    <citation type="submission" date="2025-09" db="UniProtKB">
        <authorList>
            <consortium name="Ensembl"/>
        </authorList>
    </citation>
    <scope>IDENTIFICATION</scope>
    <source>
        <strain evidence="1">Thorbecke</strain>
    </source>
</reference>
<dbReference type="EMBL" id="AAGW02039829">
    <property type="status" value="NOT_ANNOTATED_CDS"/>
    <property type="molecule type" value="Genomic_DNA"/>
</dbReference>
<keyword evidence="2" id="KW-1185">Reference proteome</keyword>